<evidence type="ECO:0000313" key="10">
    <source>
        <dbReference type="Proteomes" id="UP000294564"/>
    </source>
</evidence>
<gene>
    <name evidence="9" type="ORF">EV195_11248</name>
</gene>
<dbReference type="GO" id="GO:0003677">
    <property type="term" value="F:DNA binding"/>
    <property type="evidence" value="ECO:0007669"/>
    <property type="project" value="InterPro"/>
</dbReference>
<dbReference type="InterPro" id="IPR029063">
    <property type="entry name" value="SAM-dependent_MTases_sf"/>
</dbReference>
<dbReference type="Gene3D" id="3.40.50.150">
    <property type="entry name" value="Vaccinia Virus protein VP39"/>
    <property type="match status" value="1"/>
</dbReference>
<dbReference type="SUPFAM" id="SSF53335">
    <property type="entry name" value="S-adenosyl-L-methionine-dependent methyltransferases"/>
    <property type="match status" value="1"/>
</dbReference>
<protein>
    <recommendedName>
        <fullName evidence="2">site-specific DNA-methyltransferase (adenine-specific)</fullName>
        <ecNumber evidence="2">2.1.1.72</ecNumber>
    </recommendedName>
</protein>
<dbReference type="EMBL" id="SLXM01000012">
    <property type="protein sequence ID" value="TCP22399.1"/>
    <property type="molecule type" value="Genomic_DNA"/>
</dbReference>
<dbReference type="GO" id="GO:0032259">
    <property type="term" value="P:methylation"/>
    <property type="evidence" value="ECO:0007669"/>
    <property type="project" value="UniProtKB-KW"/>
</dbReference>
<dbReference type="RefSeq" id="WP_132795908.1">
    <property type="nucleotide sequence ID" value="NZ_SLXM01000012.1"/>
</dbReference>
<evidence type="ECO:0000259" key="8">
    <source>
        <dbReference type="Pfam" id="PF01555"/>
    </source>
</evidence>
<dbReference type="PIRSF" id="PIRSF015855">
    <property type="entry name" value="TypeIII_Mtase_mKpnI"/>
    <property type="match status" value="1"/>
</dbReference>
<name>A0A4R2NLB0_9FLAO</name>
<dbReference type="InterPro" id="IPR002052">
    <property type="entry name" value="DNA_methylase_N6_adenine_CS"/>
</dbReference>
<feature type="region of interest" description="Disordered" evidence="7">
    <location>
        <begin position="254"/>
        <end position="283"/>
    </location>
</feature>
<comment type="similarity">
    <text evidence="1">Belongs to the N(4)/N(6)-methyltransferase family.</text>
</comment>
<evidence type="ECO:0000256" key="1">
    <source>
        <dbReference type="ARBA" id="ARBA00006594"/>
    </source>
</evidence>
<evidence type="ECO:0000256" key="6">
    <source>
        <dbReference type="ARBA" id="ARBA00047942"/>
    </source>
</evidence>
<keyword evidence="4 9" id="KW-0808">Transferase</keyword>
<evidence type="ECO:0000256" key="4">
    <source>
        <dbReference type="ARBA" id="ARBA00022679"/>
    </source>
</evidence>
<dbReference type="PROSITE" id="PS00092">
    <property type="entry name" value="N6_MTASE"/>
    <property type="match status" value="1"/>
</dbReference>
<dbReference type="InterPro" id="IPR002941">
    <property type="entry name" value="DNA_methylase_N4/N6"/>
</dbReference>
<sequence>MDGTSLTPEQEKLNTLKQVLPEVFTEGKVDWEKLKATLGEDINFSNERYVLNWAGKSEAFKVLQAPTTKTLVPAKDESVNFDDTEHIFIEGENLEVLKVLQKSYFGKVKMIYIDPPYNTGNDSFIYPDKFSETKEEYEKRVGDKDEEGYMTKDGMFKKNSKENGQYHSNWLNMMMPRLYLAKNLLKQDGVIFISIDDNEVHNLRLLMNEIFGEENFVGNVVWKHTEQSKNDERFFSRQFNYQLVYIKSDDTPNFRFPRTGEDNKNYSNPDNDPNGDWRSGDVRSPNFRKTLCFDIKTPNGNVIPPPEKGWRWKEETINEKIESGEIVFNSDETKIIRKIYLANQEGRVPENLWQGELYGTTRMANAEIKQLFEELTIFDTPKPSQLVKRVMQLFHNEKDFLVLDFFSGSGTTADAVMQINTEDDGNRKCISVQLAEKCYEDSEAYKAGYKTIADIAKERIRRAGKKIQEENPEFKGDLGFKVLKLSDSNFKQWQQITGKDKQALEEQMKLFVDPVAKNATTENMVYELLLKSGKDLNSTIESKEGFYAINETELVLILEKANQEIIDSVIASKPQKVIALDKLFQGNDQLKTNASLQMKDAGVEFKTI</sequence>
<feature type="compositionally biased region" description="Basic and acidic residues" evidence="7">
    <location>
        <begin position="254"/>
        <end position="264"/>
    </location>
</feature>
<dbReference type="EC" id="2.1.1.72" evidence="2"/>
<comment type="caution">
    <text evidence="9">The sequence shown here is derived from an EMBL/GenBank/DDBJ whole genome shotgun (WGS) entry which is preliminary data.</text>
</comment>
<proteinExistence type="inferred from homology"/>
<reference evidence="9 10" key="1">
    <citation type="submission" date="2019-03" db="EMBL/GenBank/DDBJ databases">
        <title>Genomic Encyclopedia of Type Strains, Phase IV (KMG-IV): sequencing the most valuable type-strain genomes for metagenomic binning, comparative biology and taxonomic classification.</title>
        <authorList>
            <person name="Goeker M."/>
        </authorList>
    </citation>
    <scope>NUCLEOTIDE SEQUENCE [LARGE SCALE GENOMIC DNA]</scope>
    <source>
        <strain evidence="9 10">DSM 14836</strain>
    </source>
</reference>
<evidence type="ECO:0000313" key="9">
    <source>
        <dbReference type="EMBL" id="TCP22399.1"/>
    </source>
</evidence>
<keyword evidence="10" id="KW-1185">Reference proteome</keyword>
<dbReference type="InterPro" id="IPR002295">
    <property type="entry name" value="N4/N6-MTase_EcoPI_Mod-like"/>
</dbReference>
<keyword evidence="5" id="KW-0949">S-adenosyl-L-methionine</keyword>
<dbReference type="AlphaFoldDB" id="A0A4R2NLB0"/>
<evidence type="ECO:0000256" key="5">
    <source>
        <dbReference type="ARBA" id="ARBA00022691"/>
    </source>
</evidence>
<feature type="domain" description="DNA methylase N-4/N-6" evidence="8">
    <location>
        <begin position="108"/>
        <end position="438"/>
    </location>
</feature>
<evidence type="ECO:0000256" key="7">
    <source>
        <dbReference type="SAM" id="MobiDB-lite"/>
    </source>
</evidence>
<dbReference type="PRINTS" id="PR00506">
    <property type="entry name" value="D21N6MTFRASE"/>
</dbReference>
<evidence type="ECO:0000256" key="3">
    <source>
        <dbReference type="ARBA" id="ARBA00022603"/>
    </source>
</evidence>
<dbReference type="Pfam" id="PF01555">
    <property type="entry name" value="N6_N4_Mtase"/>
    <property type="match status" value="1"/>
</dbReference>
<keyword evidence="3 9" id="KW-0489">Methyltransferase</keyword>
<organism evidence="9 10">
    <name type="scientific">Tenacibaculum skagerrakense</name>
    <dbReference type="NCBI Taxonomy" id="186571"/>
    <lineage>
        <taxon>Bacteria</taxon>
        <taxon>Pseudomonadati</taxon>
        <taxon>Bacteroidota</taxon>
        <taxon>Flavobacteriia</taxon>
        <taxon>Flavobacteriales</taxon>
        <taxon>Flavobacteriaceae</taxon>
        <taxon>Tenacibaculum</taxon>
    </lineage>
</organism>
<dbReference type="GO" id="GO:0008170">
    <property type="term" value="F:N-methyltransferase activity"/>
    <property type="evidence" value="ECO:0007669"/>
    <property type="project" value="InterPro"/>
</dbReference>
<comment type="catalytic activity">
    <reaction evidence="6">
        <text>a 2'-deoxyadenosine in DNA + S-adenosyl-L-methionine = an N(6)-methyl-2'-deoxyadenosine in DNA + S-adenosyl-L-homocysteine + H(+)</text>
        <dbReference type="Rhea" id="RHEA:15197"/>
        <dbReference type="Rhea" id="RHEA-COMP:12418"/>
        <dbReference type="Rhea" id="RHEA-COMP:12419"/>
        <dbReference type="ChEBI" id="CHEBI:15378"/>
        <dbReference type="ChEBI" id="CHEBI:57856"/>
        <dbReference type="ChEBI" id="CHEBI:59789"/>
        <dbReference type="ChEBI" id="CHEBI:90615"/>
        <dbReference type="ChEBI" id="CHEBI:90616"/>
        <dbReference type="EC" id="2.1.1.72"/>
    </reaction>
</comment>
<dbReference type="Proteomes" id="UP000294564">
    <property type="component" value="Unassembled WGS sequence"/>
</dbReference>
<dbReference type="GO" id="GO:0009007">
    <property type="term" value="F:site-specific DNA-methyltransferase (adenine-specific) activity"/>
    <property type="evidence" value="ECO:0007669"/>
    <property type="project" value="UniProtKB-EC"/>
</dbReference>
<accession>A0A4R2NLB0</accession>
<dbReference type="OrthoDB" id="9800801at2"/>
<evidence type="ECO:0000256" key="2">
    <source>
        <dbReference type="ARBA" id="ARBA00011900"/>
    </source>
</evidence>